<gene>
    <name evidence="1" type="primary">43</name>
    <name evidence="1" type="ORF">phiSA1p23</name>
</gene>
<keyword evidence="2" id="KW-1185">Reference proteome</keyword>
<dbReference type="Gene3D" id="3.40.50.300">
    <property type="entry name" value="P-loop containing nucleotide triphosphate hydrolases"/>
    <property type="match status" value="1"/>
</dbReference>
<protein>
    <submittedName>
        <fullName evidence="1">Gp43</fullName>
    </submittedName>
</protein>
<dbReference type="RefSeq" id="YP_003714750.1">
    <property type="nucleotide sequence ID" value="NC_014229.1"/>
</dbReference>
<dbReference type="KEGG" id="vg:9284680"/>
<accession>D7NW69</accession>
<dbReference type="OrthoDB" id="9152at10239"/>
<reference evidence="1 2" key="1">
    <citation type="journal article" date="2010" name="Virology">
        <title>Complete genomic sequence analysis of the temperate bacteriophage phiSASD1 of Streptomyces avermitilis.</title>
        <authorList>
            <person name="Wang S."/>
            <person name="Qiao X."/>
            <person name="Liu X."/>
            <person name="Zhang X."/>
            <person name="Wang C."/>
            <person name="Zhao X."/>
            <person name="Chen Z."/>
            <person name="Wen Y."/>
            <person name="Song Y."/>
        </authorList>
    </citation>
    <scope>NUCLEOTIDE SEQUENCE [LARGE SCALE GENOMIC DNA]</scope>
</reference>
<evidence type="ECO:0000313" key="2">
    <source>
        <dbReference type="Proteomes" id="UP000000384"/>
    </source>
</evidence>
<dbReference type="GeneID" id="9284680"/>
<dbReference type="Proteomes" id="UP000000384">
    <property type="component" value="Segment"/>
</dbReference>
<dbReference type="InterPro" id="IPR027417">
    <property type="entry name" value="P-loop_NTPase"/>
</dbReference>
<sequence>MKDIALTGLSRSGKDSVAARLMEAHGYVRVAFADKLKEAALKANPIVLRDDSGDLIRLSEIVNFVGWEHAKDGYPEVRRFLQDYGQTVREIDPYFWIQAATPAVQAARDAGRPIVFTDVRYLNEAETLALWGFEVVRVQRPGQVPGEHRSERELLEYQTDATIVNDDTLSVLAVKADGLTLL</sequence>
<dbReference type="Pfam" id="PF21448">
    <property type="entry name" value="DNMK"/>
    <property type="match status" value="1"/>
</dbReference>
<evidence type="ECO:0000313" key="1">
    <source>
        <dbReference type="EMBL" id="ADE43467.1"/>
    </source>
</evidence>
<dbReference type="SUPFAM" id="SSF52540">
    <property type="entry name" value="P-loop containing nucleoside triphosphate hydrolases"/>
    <property type="match status" value="1"/>
</dbReference>
<dbReference type="InterPro" id="IPR048444">
    <property type="entry name" value="DNMK"/>
</dbReference>
<dbReference type="EMBL" id="GQ379227">
    <property type="protein sequence ID" value="ADE43467.1"/>
    <property type="molecule type" value="Genomic_DNA"/>
</dbReference>
<proteinExistence type="predicted"/>
<name>D7NW69_9CAUD</name>
<organism evidence="1 2">
    <name type="scientific">Streptomyces phage phiSASD1</name>
    <dbReference type="NCBI Taxonomy" id="747763"/>
    <lineage>
        <taxon>Viruses</taxon>
        <taxon>Duplodnaviria</taxon>
        <taxon>Heunggongvirae</taxon>
        <taxon>Uroviricota</taxon>
        <taxon>Caudoviricetes</taxon>
        <taxon>Sasdunavirus</taxon>
        <taxon>Sasdunavirus SASD1</taxon>
    </lineage>
</organism>